<dbReference type="Proteomes" id="UP000276634">
    <property type="component" value="Unassembled WGS sequence"/>
</dbReference>
<dbReference type="OrthoDB" id="53254at2"/>
<protein>
    <submittedName>
        <fullName evidence="2">Putative secreted protein with PEP-CTERM sorting signal</fullName>
    </submittedName>
</protein>
<dbReference type="RefSeq" id="WP_123402060.1">
    <property type="nucleotide sequence ID" value="NZ_RJVI01000003.1"/>
</dbReference>
<dbReference type="InterPro" id="IPR013424">
    <property type="entry name" value="Ice-binding_C"/>
</dbReference>
<sequence length="279" mass="29280">MSTIQRFREVPALVRALAAGCAVAGALLAATAQAAPVYVNDFEGAPDMSGWSHTTRTTDNNGETVLGVFPTKSGSVAGLSWGATGPVTFTLPGLAPGHYEVSFDLFLILSWDGHGGCCQPDFFRFSVNGTPFVDATFSNNPGSNQHQGYSPLTPLARNTVDNTPATGNSGFNVLDITPFAGSPAGARVANYRYSMLFDFTHGGGDLVLEFLGQTTPAAGDQCTVFWCGLNYYDEPWALDNLRIDDLSRPATASVPEPASLALLVPGLAVIAARRRAAAG</sequence>
<keyword evidence="1" id="KW-0732">Signal</keyword>
<proteinExistence type="predicted"/>
<feature type="chain" id="PRO_5018212254" evidence="1">
    <location>
        <begin position="35"/>
        <end position="279"/>
    </location>
</feature>
<feature type="signal peptide" evidence="1">
    <location>
        <begin position="1"/>
        <end position="34"/>
    </location>
</feature>
<evidence type="ECO:0000256" key="1">
    <source>
        <dbReference type="SAM" id="SignalP"/>
    </source>
</evidence>
<reference evidence="2 3" key="1">
    <citation type="submission" date="2018-11" db="EMBL/GenBank/DDBJ databases">
        <title>Genomic Encyclopedia of Type Strains, Phase IV (KMG-IV): sequencing the most valuable type-strain genomes for metagenomic binning, comparative biology and taxonomic classification.</title>
        <authorList>
            <person name="Goeker M."/>
        </authorList>
    </citation>
    <scope>NUCLEOTIDE SEQUENCE [LARGE SCALE GENOMIC DNA]</scope>
    <source>
        <strain evidence="2 3">DSM 100275</strain>
    </source>
</reference>
<evidence type="ECO:0000313" key="3">
    <source>
        <dbReference type="Proteomes" id="UP000276634"/>
    </source>
</evidence>
<evidence type="ECO:0000313" key="2">
    <source>
        <dbReference type="EMBL" id="ROR29656.1"/>
    </source>
</evidence>
<dbReference type="EMBL" id="RJVI01000003">
    <property type="protein sequence ID" value="ROR29656.1"/>
    <property type="molecule type" value="Genomic_DNA"/>
</dbReference>
<keyword evidence="3" id="KW-1185">Reference proteome</keyword>
<comment type="caution">
    <text evidence="2">The sequence shown here is derived from an EMBL/GenBank/DDBJ whole genome shotgun (WGS) entry which is preliminary data.</text>
</comment>
<dbReference type="AlphaFoldDB" id="A0A3N1XSM9"/>
<dbReference type="NCBIfam" id="TIGR02595">
    <property type="entry name" value="PEP_CTERM"/>
    <property type="match status" value="1"/>
</dbReference>
<organism evidence="2 3">
    <name type="scientific">Inmirania thermothiophila</name>
    <dbReference type="NCBI Taxonomy" id="1750597"/>
    <lineage>
        <taxon>Bacteria</taxon>
        <taxon>Pseudomonadati</taxon>
        <taxon>Pseudomonadota</taxon>
        <taxon>Gammaproteobacteria</taxon>
        <taxon>Chromatiales</taxon>
        <taxon>Ectothiorhodospiraceae</taxon>
        <taxon>Inmirania</taxon>
    </lineage>
</organism>
<name>A0A3N1XSM9_9GAMM</name>
<gene>
    <name evidence="2" type="ORF">EDC57_2327</name>
</gene>
<accession>A0A3N1XSM9</accession>